<dbReference type="PANTHER" id="PTHR43156:SF2">
    <property type="entry name" value="STAGE II SPORULATION PROTEIN E"/>
    <property type="match status" value="1"/>
</dbReference>
<dbReference type="Gene3D" id="3.40.50.2300">
    <property type="match status" value="1"/>
</dbReference>
<dbReference type="SUPFAM" id="SSF52172">
    <property type="entry name" value="CheY-like"/>
    <property type="match status" value="1"/>
</dbReference>
<name>A0ABT3L4A3_9CYAN</name>
<keyword evidence="7" id="KW-1185">Reference proteome</keyword>
<evidence type="ECO:0000259" key="5">
    <source>
        <dbReference type="PROSITE" id="PS50110"/>
    </source>
</evidence>
<dbReference type="Pfam" id="PF00072">
    <property type="entry name" value="Response_reg"/>
    <property type="match status" value="1"/>
</dbReference>
<evidence type="ECO:0000313" key="6">
    <source>
        <dbReference type="EMBL" id="MCW6036321.1"/>
    </source>
</evidence>
<proteinExistence type="predicted"/>
<dbReference type="PROSITE" id="PS50110">
    <property type="entry name" value="RESPONSE_REGULATORY"/>
    <property type="match status" value="1"/>
</dbReference>
<evidence type="ECO:0000256" key="2">
    <source>
        <dbReference type="PROSITE-ProRule" id="PRU00169"/>
    </source>
</evidence>
<dbReference type="InterPro" id="IPR052016">
    <property type="entry name" value="Bact_Sigma-Reg"/>
</dbReference>
<comment type="caution">
    <text evidence="6">The sequence shown here is derived from an EMBL/GenBank/DDBJ whole genome shotgun (WGS) entry which is preliminary data.</text>
</comment>
<organism evidence="6 7">
    <name type="scientific">Spirulina subsalsa FACHB-351</name>
    <dbReference type="NCBI Taxonomy" id="234711"/>
    <lineage>
        <taxon>Bacteria</taxon>
        <taxon>Bacillati</taxon>
        <taxon>Cyanobacteriota</taxon>
        <taxon>Cyanophyceae</taxon>
        <taxon>Spirulinales</taxon>
        <taxon>Spirulinaceae</taxon>
        <taxon>Spirulina</taxon>
    </lineage>
</organism>
<protein>
    <submittedName>
        <fullName evidence="6">SpoIIE family protein phosphatase</fullName>
    </submittedName>
</protein>
<dbReference type="InterPro" id="IPR001932">
    <property type="entry name" value="PPM-type_phosphatase-like_dom"/>
</dbReference>
<dbReference type="SMART" id="SM00331">
    <property type="entry name" value="PP2C_SIG"/>
    <property type="match status" value="1"/>
</dbReference>
<dbReference type="CDD" id="cd17574">
    <property type="entry name" value="REC_OmpR"/>
    <property type="match status" value="1"/>
</dbReference>
<evidence type="ECO:0000256" key="3">
    <source>
        <dbReference type="SAM" id="Coils"/>
    </source>
</evidence>
<dbReference type="CDD" id="cd00082">
    <property type="entry name" value="HisKA"/>
    <property type="match status" value="1"/>
</dbReference>
<evidence type="ECO:0000256" key="1">
    <source>
        <dbReference type="ARBA" id="ARBA00022801"/>
    </source>
</evidence>
<dbReference type="SUPFAM" id="SSF81606">
    <property type="entry name" value="PP2C-like"/>
    <property type="match status" value="1"/>
</dbReference>
<accession>A0ABT3L4A3</accession>
<feature type="modified residue" description="4-aspartylphosphate" evidence="2">
    <location>
        <position position="232"/>
    </location>
</feature>
<gene>
    <name evidence="6" type="ORF">K4A83_08550</name>
</gene>
<evidence type="ECO:0000313" key="7">
    <source>
        <dbReference type="Proteomes" id="UP001526426"/>
    </source>
</evidence>
<dbReference type="InterPro" id="IPR036457">
    <property type="entry name" value="PPM-type-like_dom_sf"/>
</dbReference>
<dbReference type="PANTHER" id="PTHR43156">
    <property type="entry name" value="STAGE II SPORULATION PROTEIN E-RELATED"/>
    <property type="match status" value="1"/>
</dbReference>
<dbReference type="EMBL" id="JAIHOM010000033">
    <property type="protein sequence ID" value="MCW6036321.1"/>
    <property type="molecule type" value="Genomic_DNA"/>
</dbReference>
<dbReference type="RefSeq" id="WP_265264075.1">
    <property type="nucleotide sequence ID" value="NZ_JAIHOM010000033.1"/>
</dbReference>
<keyword evidence="2" id="KW-0597">Phosphoprotein</keyword>
<dbReference type="Gene3D" id="3.60.40.10">
    <property type="entry name" value="PPM-type phosphatase domain"/>
    <property type="match status" value="1"/>
</dbReference>
<sequence length="579" mass="65190">MTDPPQASWYSLLRHELSNPINSIIGYSELLGEELADFEEINSILLSEKIQHLQTQGYQLLERLKQILPSSLIPLTPESDPDSNPNPGTEQTRIHQELSLQLLPLALKVQETCQEIITTVPDELIGDVEKILTAVEALSGLIETVPDLRLKGLNLTTSQNIQAVTVNLFNSVSESNISQETANILVVDDNENNCELLARKIVEQGYHVTTVANGKQAIQCIKTGNYDLILLDLIMPEMNGYQVLEWWSKSEWRHTPVIMISALDELDSVVKCIEMGAEDYLPKPFNQTLLKARIGACLEKKYLRDQESLYLTKITEANQQITRLNEQLKAENVRLSTELEVARRLQQMILPKVEELNISGLDIVGFMQPTDEVGGDYYDIVCTEKGVRIGIGDVTGHGLESGILMLMVQTAIRTLCEADETSLVRILQILNQAIYANVERMNLDRHLTLCLLDYQEGILKISGQHERVIIVRNTGELEPIETLYLGFYIGFEQDIDNLFNTHTVGLEFGDTLVLYTDGIVEAENGKEELYGFEQLCRVIQQHHHLTASAIQQAVIEDVHSHLEGQKLNDDITLIVMKRV</sequence>
<keyword evidence="1" id="KW-0378">Hydrolase</keyword>
<dbReference type="SMART" id="SM00448">
    <property type="entry name" value="REC"/>
    <property type="match status" value="1"/>
</dbReference>
<reference evidence="6 7" key="1">
    <citation type="submission" date="2021-08" db="EMBL/GenBank/DDBJ databases">
        <title>Draft genome sequence of Spirulina subsalsa with high tolerance to salinity and hype-accumulation of phycocyanin.</title>
        <authorList>
            <person name="Pei H."/>
            <person name="Jiang L."/>
        </authorList>
    </citation>
    <scope>NUCLEOTIDE SEQUENCE [LARGE SCALE GENOMIC DNA]</scope>
    <source>
        <strain evidence="6 7">FACHB-351</strain>
    </source>
</reference>
<feature type="domain" description="Response regulatory" evidence="5">
    <location>
        <begin position="183"/>
        <end position="298"/>
    </location>
</feature>
<feature type="compositionally biased region" description="Polar residues" evidence="4">
    <location>
        <begin position="82"/>
        <end position="91"/>
    </location>
</feature>
<feature type="coiled-coil region" evidence="3">
    <location>
        <begin position="311"/>
        <end position="345"/>
    </location>
</feature>
<keyword evidence="3" id="KW-0175">Coiled coil</keyword>
<dbReference type="InterPro" id="IPR011006">
    <property type="entry name" value="CheY-like_superfamily"/>
</dbReference>
<dbReference type="InterPro" id="IPR001789">
    <property type="entry name" value="Sig_transdc_resp-reg_receiver"/>
</dbReference>
<dbReference type="Pfam" id="PF07228">
    <property type="entry name" value="SpoIIE"/>
    <property type="match status" value="1"/>
</dbReference>
<feature type="region of interest" description="Disordered" evidence="4">
    <location>
        <begin position="72"/>
        <end position="91"/>
    </location>
</feature>
<dbReference type="Proteomes" id="UP001526426">
    <property type="component" value="Unassembled WGS sequence"/>
</dbReference>
<evidence type="ECO:0000256" key="4">
    <source>
        <dbReference type="SAM" id="MobiDB-lite"/>
    </source>
</evidence>
<dbReference type="InterPro" id="IPR003661">
    <property type="entry name" value="HisK_dim/P_dom"/>
</dbReference>